<reference evidence="2" key="1">
    <citation type="submission" date="2015-10" db="EMBL/GenBank/DDBJ databases">
        <authorList>
            <person name="Ju K.-S."/>
            <person name="Doroghazi J.R."/>
            <person name="Metcalf W.W."/>
        </authorList>
    </citation>
    <scope>NUCLEOTIDE SEQUENCE [LARGE SCALE GENOMIC DNA]</scope>
    <source>
        <strain evidence="2">NRRL 3151</strain>
    </source>
</reference>
<name>A0A101J6F2_9ACTN</name>
<protein>
    <submittedName>
        <fullName evidence="1">Uncharacterized protein</fullName>
    </submittedName>
</protein>
<dbReference type="EMBL" id="LLZG01000414">
    <property type="protein sequence ID" value="KUL20946.1"/>
    <property type="molecule type" value="Genomic_DNA"/>
</dbReference>
<gene>
    <name evidence="1" type="ORF">ADL12_46755</name>
</gene>
<evidence type="ECO:0000313" key="2">
    <source>
        <dbReference type="Proteomes" id="UP000053923"/>
    </source>
</evidence>
<sequence>MQTKTSQAIVVTGVKIRVLSRRSLPNSGLVIDAQLNGGPQVPTHIFDVDFTRSVQTLASQNGKDRDLPYEVEDRGFPYKVSGSDPAQVVLLLHPGQRDVRFTVEVEWVSDGEHGSETLDNHGQGYRVMGQGDLPRYYQESE</sequence>
<dbReference type="OrthoDB" id="4230433at2"/>
<dbReference type="Proteomes" id="UP000053923">
    <property type="component" value="Unassembled WGS sequence"/>
</dbReference>
<organism evidence="1 2">
    <name type="scientific">Streptomyces regalis</name>
    <dbReference type="NCBI Taxonomy" id="68262"/>
    <lineage>
        <taxon>Bacteria</taxon>
        <taxon>Bacillati</taxon>
        <taxon>Actinomycetota</taxon>
        <taxon>Actinomycetes</taxon>
        <taxon>Kitasatosporales</taxon>
        <taxon>Streptomycetaceae</taxon>
        <taxon>Streptomyces</taxon>
    </lineage>
</organism>
<evidence type="ECO:0000313" key="1">
    <source>
        <dbReference type="EMBL" id="KUL20946.1"/>
    </source>
</evidence>
<accession>A0A101J6F2</accession>
<dbReference type="AlphaFoldDB" id="A0A101J6F2"/>
<dbReference type="RefSeq" id="WP_062715064.1">
    <property type="nucleotide sequence ID" value="NZ_LLZG01000414.1"/>
</dbReference>
<proteinExistence type="predicted"/>
<keyword evidence="2" id="KW-1185">Reference proteome</keyword>
<comment type="caution">
    <text evidence="1">The sequence shown here is derived from an EMBL/GenBank/DDBJ whole genome shotgun (WGS) entry which is preliminary data.</text>
</comment>